<feature type="non-terminal residue" evidence="1">
    <location>
        <position position="1"/>
    </location>
</feature>
<sequence length="60" mass="6795">STSATNRANIPWITNTVVFKCIEFQWAITYITTLYTAYLLPTNSTHQTLTSSPKTKLQTL</sequence>
<proteinExistence type="predicted"/>
<name>A0A811V732_CERCA</name>
<dbReference type="EMBL" id="CAJHJT010000056">
    <property type="protein sequence ID" value="CAD7011256.1"/>
    <property type="molecule type" value="Genomic_DNA"/>
</dbReference>
<dbReference type="AlphaFoldDB" id="A0A811V732"/>
<comment type="caution">
    <text evidence="1">The sequence shown here is derived from an EMBL/GenBank/DDBJ whole genome shotgun (WGS) entry which is preliminary data.</text>
</comment>
<keyword evidence="2" id="KW-1185">Reference proteome</keyword>
<evidence type="ECO:0000313" key="2">
    <source>
        <dbReference type="Proteomes" id="UP000606786"/>
    </source>
</evidence>
<accession>A0A811V732</accession>
<organism evidence="1 2">
    <name type="scientific">Ceratitis capitata</name>
    <name type="common">Mediterranean fruit fly</name>
    <name type="synonym">Tephritis capitata</name>
    <dbReference type="NCBI Taxonomy" id="7213"/>
    <lineage>
        <taxon>Eukaryota</taxon>
        <taxon>Metazoa</taxon>
        <taxon>Ecdysozoa</taxon>
        <taxon>Arthropoda</taxon>
        <taxon>Hexapoda</taxon>
        <taxon>Insecta</taxon>
        <taxon>Pterygota</taxon>
        <taxon>Neoptera</taxon>
        <taxon>Endopterygota</taxon>
        <taxon>Diptera</taxon>
        <taxon>Brachycera</taxon>
        <taxon>Muscomorpha</taxon>
        <taxon>Tephritoidea</taxon>
        <taxon>Tephritidae</taxon>
        <taxon>Ceratitis</taxon>
        <taxon>Ceratitis</taxon>
    </lineage>
</organism>
<reference evidence="1" key="1">
    <citation type="submission" date="2020-11" db="EMBL/GenBank/DDBJ databases">
        <authorList>
            <person name="Whitehead M."/>
        </authorList>
    </citation>
    <scope>NUCLEOTIDE SEQUENCE</scope>
    <source>
        <strain evidence="1">EGII</strain>
    </source>
</reference>
<evidence type="ECO:0000313" key="1">
    <source>
        <dbReference type="EMBL" id="CAD7011256.1"/>
    </source>
</evidence>
<gene>
    <name evidence="1" type="ORF">CCAP1982_LOCUS19364</name>
</gene>
<protein>
    <submittedName>
        <fullName evidence="1">(Mediterranean fruit fly) hypothetical protein</fullName>
    </submittedName>
</protein>
<dbReference type="Proteomes" id="UP000606786">
    <property type="component" value="Unassembled WGS sequence"/>
</dbReference>